<dbReference type="RefSeq" id="WP_085312616.1">
    <property type="nucleotide sequence ID" value="NZ_CP020743.1"/>
</dbReference>
<proteinExistence type="predicted"/>
<protein>
    <submittedName>
        <fullName evidence="1">Uncharacterized protein</fullName>
    </submittedName>
</protein>
<dbReference type="EMBL" id="CP020743">
    <property type="protein sequence ID" value="ARJ24414.1"/>
    <property type="molecule type" value="Genomic_DNA"/>
</dbReference>
<reference evidence="1 2" key="1">
    <citation type="submission" date="2017-04" db="EMBL/GenBank/DDBJ databases">
        <title>The Characteristic of a Fine Plant Growth-Promoting Rhizobacteria Bacillus mycoides Gnyt1 and its Whole Genome Sequencing Analysis.</title>
        <authorList>
            <person name="Li J.H."/>
            <person name="Yao T."/>
        </authorList>
    </citation>
    <scope>NUCLEOTIDE SEQUENCE [LARGE SCALE GENOMIC DNA]</scope>
    <source>
        <strain evidence="1 2">Gnyt1</strain>
    </source>
</reference>
<organism evidence="1 2">
    <name type="scientific">Bacillus mycoides</name>
    <dbReference type="NCBI Taxonomy" id="1405"/>
    <lineage>
        <taxon>Bacteria</taxon>
        <taxon>Bacillati</taxon>
        <taxon>Bacillota</taxon>
        <taxon>Bacilli</taxon>
        <taxon>Bacillales</taxon>
        <taxon>Bacillaceae</taxon>
        <taxon>Bacillus</taxon>
        <taxon>Bacillus cereus group</taxon>
    </lineage>
</organism>
<accession>A0A1W6AEY5</accession>
<dbReference type="Proteomes" id="UP000192932">
    <property type="component" value="Chromosome"/>
</dbReference>
<name>A0A1W6AEY5_BACMY</name>
<dbReference type="AlphaFoldDB" id="A0A1W6AEY5"/>
<evidence type="ECO:0000313" key="1">
    <source>
        <dbReference type="EMBL" id="ARJ24414.1"/>
    </source>
</evidence>
<evidence type="ECO:0000313" key="2">
    <source>
        <dbReference type="Proteomes" id="UP000192932"/>
    </source>
</evidence>
<gene>
    <name evidence="1" type="ORF">B7492_25820</name>
</gene>
<sequence length="81" mass="9575">MTKLEILNKLAKNIENYNGDNEILYFAHVPNTEENMMMFLELTEEDEEIMDAIDTPGKIDLTPVCWKYSNWFTGECFIYKN</sequence>